<keyword evidence="2" id="KW-0131">Cell cycle</keyword>
<comment type="caution">
    <text evidence="2">The sequence shown here is derived from an EMBL/GenBank/DDBJ whole genome shotgun (WGS) entry which is preliminary data.</text>
</comment>
<dbReference type="AlphaFoldDB" id="A0A4R2GYD4"/>
<dbReference type="Proteomes" id="UP000294881">
    <property type="component" value="Unassembled WGS sequence"/>
</dbReference>
<dbReference type="GO" id="GO:0051301">
    <property type="term" value="P:cell division"/>
    <property type="evidence" value="ECO:0007669"/>
    <property type="project" value="UniProtKB-KW"/>
</dbReference>
<reference evidence="2 3" key="1">
    <citation type="submission" date="2019-03" db="EMBL/GenBank/DDBJ databases">
        <title>Genomic Encyclopedia of Type Strains, Phase IV (KMG-IV): sequencing the most valuable type-strain genomes for metagenomic binning, comparative biology and taxonomic classification.</title>
        <authorList>
            <person name="Goeker M."/>
        </authorList>
    </citation>
    <scope>NUCLEOTIDE SEQUENCE [LARGE SCALE GENOMIC DNA]</scope>
    <source>
        <strain evidence="2 3">DSM 22958</strain>
    </source>
</reference>
<evidence type="ECO:0000256" key="1">
    <source>
        <dbReference type="SAM" id="MobiDB-lite"/>
    </source>
</evidence>
<evidence type="ECO:0000313" key="3">
    <source>
        <dbReference type="Proteomes" id="UP000294881"/>
    </source>
</evidence>
<keyword evidence="3" id="KW-1185">Reference proteome</keyword>
<sequence length="143" mass="15662">MILRIFHIAAIGALIASAVYAYSIKYDTIYLAEQVAKLKHQIKREKDMNAVLAAEWQRLTRPDRLQILAERHLDLKPMAIDQLARASDLPQRQEKIDAIGRKLADLGLSEPTTTPSAGAASATAAPEQRAAPRTPAAARTPGR</sequence>
<feature type="region of interest" description="Disordered" evidence="1">
    <location>
        <begin position="107"/>
        <end position="143"/>
    </location>
</feature>
<protein>
    <submittedName>
        <fullName evidence="2">Cell division protein FtsL</fullName>
    </submittedName>
</protein>
<name>A0A4R2GYD4_9HYPH</name>
<evidence type="ECO:0000313" key="2">
    <source>
        <dbReference type="EMBL" id="TCO16074.1"/>
    </source>
</evidence>
<gene>
    <name evidence="2" type="ORF">EV666_101325</name>
</gene>
<keyword evidence="2" id="KW-0132">Cell division</keyword>
<feature type="compositionally biased region" description="Low complexity" evidence="1">
    <location>
        <begin position="109"/>
        <end position="143"/>
    </location>
</feature>
<dbReference type="EMBL" id="SLWL01000001">
    <property type="protein sequence ID" value="TCO16074.1"/>
    <property type="molecule type" value="Genomic_DNA"/>
</dbReference>
<organism evidence="2 3">
    <name type="scientific">Camelimonas lactis</name>
    <dbReference type="NCBI Taxonomy" id="659006"/>
    <lineage>
        <taxon>Bacteria</taxon>
        <taxon>Pseudomonadati</taxon>
        <taxon>Pseudomonadota</taxon>
        <taxon>Alphaproteobacteria</taxon>
        <taxon>Hyphomicrobiales</taxon>
        <taxon>Chelatococcaceae</taxon>
        <taxon>Camelimonas</taxon>
    </lineage>
</organism>
<proteinExistence type="predicted"/>
<accession>A0A4R2GYD4</accession>